<dbReference type="SMART" id="SM00028">
    <property type="entry name" value="TPR"/>
    <property type="match status" value="2"/>
</dbReference>
<dbReference type="EMBL" id="CP018820">
    <property type="protein sequence ID" value="APR53305.1"/>
    <property type="molecule type" value="Genomic_DNA"/>
</dbReference>
<dbReference type="RefSeq" id="WP_075151948.1">
    <property type="nucleotide sequence ID" value="NZ_CP018820.1"/>
</dbReference>
<evidence type="ECO:0000313" key="5">
    <source>
        <dbReference type="Proteomes" id="UP000185161"/>
    </source>
</evidence>
<proteinExistence type="predicted"/>
<dbReference type="InterPro" id="IPR007730">
    <property type="entry name" value="SPOR-like_dom"/>
</dbReference>
<evidence type="ECO:0000256" key="1">
    <source>
        <dbReference type="PROSITE-ProRule" id="PRU00339"/>
    </source>
</evidence>
<evidence type="ECO:0000259" key="2">
    <source>
        <dbReference type="Pfam" id="PF05036"/>
    </source>
</evidence>
<dbReference type="Pfam" id="PF14559">
    <property type="entry name" value="TPR_19"/>
    <property type="match status" value="1"/>
</dbReference>
<dbReference type="Proteomes" id="UP000286681">
    <property type="component" value="Unassembled WGS sequence"/>
</dbReference>
<protein>
    <submittedName>
        <fullName evidence="4">SPOR domain-containing protein</fullName>
    </submittedName>
</protein>
<organism evidence="3 5">
    <name type="scientific">Sphingomonas koreensis</name>
    <dbReference type="NCBI Taxonomy" id="93064"/>
    <lineage>
        <taxon>Bacteria</taxon>
        <taxon>Pseudomonadati</taxon>
        <taxon>Pseudomonadota</taxon>
        <taxon>Alphaproteobacteria</taxon>
        <taxon>Sphingomonadales</taxon>
        <taxon>Sphingomonadaceae</taxon>
        <taxon>Sphingomonas</taxon>
    </lineage>
</organism>
<dbReference type="InterPro" id="IPR019734">
    <property type="entry name" value="TPR_rpt"/>
</dbReference>
<dbReference type="EMBL" id="QQWO01000026">
    <property type="protein sequence ID" value="RSU99114.1"/>
    <property type="molecule type" value="Genomic_DNA"/>
</dbReference>
<reference evidence="3" key="1">
    <citation type="submission" date="2016-12" db="EMBL/GenBank/DDBJ databases">
        <title>Whole genome sequencing of Sphingomonas koreensis.</title>
        <authorList>
            <person name="Conlan S."/>
            <person name="Thomas P.J."/>
            <person name="Mullikin J."/>
            <person name="Palmore T.N."/>
            <person name="Frank K.M."/>
            <person name="Segre J.A."/>
        </authorList>
    </citation>
    <scope>NUCLEOTIDE SEQUENCE</scope>
    <source>
        <strain evidence="3">ABOJV</strain>
    </source>
</reference>
<keyword evidence="5" id="KW-1185">Reference proteome</keyword>
<reference evidence="5" key="2">
    <citation type="submission" date="2016-12" db="EMBL/GenBank/DDBJ databases">
        <title>Whole genome sequencing of Sphingomonas sp. ABOJV.</title>
        <authorList>
            <person name="Conlan S."/>
            <person name="Thomas P.J."/>
            <person name="Mullikin J."/>
            <person name="Palmore T.N."/>
            <person name="Frank K.M."/>
            <person name="Segre J.A."/>
        </authorList>
    </citation>
    <scope>NUCLEOTIDE SEQUENCE [LARGE SCALE GENOMIC DNA]</scope>
    <source>
        <strain evidence="5">ABOJV</strain>
    </source>
</reference>
<gene>
    <name evidence="3" type="ORF">BRX40_13490</name>
    <name evidence="4" type="ORF">CA257_20890</name>
</gene>
<dbReference type="Gene3D" id="3.30.70.1070">
    <property type="entry name" value="Sporulation related repeat"/>
    <property type="match status" value="1"/>
</dbReference>
<dbReference type="InterPro" id="IPR036680">
    <property type="entry name" value="SPOR-like_sf"/>
</dbReference>
<dbReference type="GO" id="GO:0042834">
    <property type="term" value="F:peptidoglycan binding"/>
    <property type="evidence" value="ECO:0007669"/>
    <property type="project" value="InterPro"/>
</dbReference>
<reference evidence="4 6" key="3">
    <citation type="submission" date="2018-07" db="EMBL/GenBank/DDBJ databases">
        <title>Genomic and Epidemiologic Investigation of an Indolent Hospital Outbreak.</title>
        <authorList>
            <person name="Johnson R.C."/>
            <person name="Deming C."/>
            <person name="Conlan S."/>
            <person name="Zellmer C.J."/>
            <person name="Michelin A.V."/>
            <person name="Lee-Lin S."/>
            <person name="Thomas P.J."/>
            <person name="Park M."/>
            <person name="Weingarten R.A."/>
            <person name="Less J."/>
            <person name="Dekker J.P."/>
            <person name="Frank K.M."/>
            <person name="Musser K.A."/>
            <person name="Mcquiston J.R."/>
            <person name="Henderson D.K."/>
            <person name="Lau A.F."/>
            <person name="Palmore T.N."/>
            <person name="Segre J.A."/>
        </authorList>
    </citation>
    <scope>NUCLEOTIDE SEQUENCE [LARGE SCALE GENOMIC DNA]</scope>
    <source>
        <strain evidence="4 6">SK-NIH.Env10_0317</strain>
    </source>
</reference>
<sequence length="455" mass="46719">MNARRFLTIGVSALVLGAPIVGGPSLIGGLAAASDAVPQDAKRAAKEAQAARKALKGDNPQKAVTHAEAAVAFDPKNGEYRQLLGETYLRAGRFVSAAQALNEALSLDPANGRTALNLALAQIAVGEWSTARQTLETHANTIPASDRGLAIALAGDPATAVTLLTDAARQPGADAKTRQNLALSFALAGQWQQARAVAGVDLSPDKLDARLMQWASFSRPQNAYDQVASLLGVTPVADRGQPEQLALARSMTTAVAAQQVADPIENYMPDTGIATAAAAPPATAVDTAMTGAEIAPAIPAPGSAQVVFGPRREVVQALPARAVKAMAAPAAARAELGARKPLAIAVKTPVDEFKPGKGSWFVQLGAYDSVGVAQDAWGRAVKRTPALKGMTPSNASVSTSAGSFQRLAVGGFDRTGADTLCRKVRAGGGSCFVRSGAGDKTASWARPARTQVASR</sequence>
<dbReference type="PROSITE" id="PS50005">
    <property type="entry name" value="TPR"/>
    <property type="match status" value="1"/>
</dbReference>
<dbReference type="GeneID" id="44133578"/>
<dbReference type="Pfam" id="PF05036">
    <property type="entry name" value="SPOR"/>
    <property type="match status" value="1"/>
</dbReference>
<dbReference type="KEGG" id="skr:BRX40_13490"/>
<dbReference type="OrthoDB" id="7388953at2"/>
<dbReference type="Proteomes" id="UP000185161">
    <property type="component" value="Chromosome"/>
</dbReference>
<dbReference type="AlphaFoldDB" id="A0A1L6JBM3"/>
<dbReference type="InterPro" id="IPR011990">
    <property type="entry name" value="TPR-like_helical_dom_sf"/>
</dbReference>
<accession>A0A1L6JBM3</accession>
<evidence type="ECO:0000313" key="4">
    <source>
        <dbReference type="EMBL" id="RSU99114.1"/>
    </source>
</evidence>
<feature type="domain" description="SPOR" evidence="2">
    <location>
        <begin position="357"/>
        <end position="434"/>
    </location>
</feature>
<name>A0A1L6JBM3_9SPHN</name>
<keyword evidence="1" id="KW-0802">TPR repeat</keyword>
<dbReference type="SUPFAM" id="SSF48452">
    <property type="entry name" value="TPR-like"/>
    <property type="match status" value="1"/>
</dbReference>
<dbReference type="Gene3D" id="1.25.40.10">
    <property type="entry name" value="Tetratricopeptide repeat domain"/>
    <property type="match status" value="1"/>
</dbReference>
<evidence type="ECO:0000313" key="3">
    <source>
        <dbReference type="EMBL" id="APR53305.1"/>
    </source>
</evidence>
<dbReference type="STRING" id="93064.BRX40_13490"/>
<evidence type="ECO:0000313" key="6">
    <source>
        <dbReference type="Proteomes" id="UP000286681"/>
    </source>
</evidence>
<feature type="repeat" description="TPR" evidence="1">
    <location>
        <begin position="78"/>
        <end position="111"/>
    </location>
</feature>